<comment type="caution">
    <text evidence="2">The sequence shown here is derived from an EMBL/GenBank/DDBJ whole genome shotgun (WGS) entry which is preliminary data.</text>
</comment>
<proteinExistence type="predicted"/>
<dbReference type="CDD" id="cd01048">
    <property type="entry name" value="Ferritin_like_AB2"/>
    <property type="match status" value="1"/>
</dbReference>
<gene>
    <name evidence="2" type="ORF">AM506_14380</name>
</gene>
<dbReference type="Gene3D" id="1.20.5.420">
    <property type="entry name" value="Immunoglobulin FC, subunit C"/>
    <property type="match status" value="1"/>
</dbReference>
<dbReference type="PANTHER" id="PTHR33531:SF7">
    <property type="entry name" value="HYPOTHETICAL MEMBRANE PROTEIN, CONSERVED"/>
    <property type="match status" value="1"/>
</dbReference>
<protein>
    <recommendedName>
        <fullName evidence="1">Rubrerythrin diiron-binding domain-containing protein</fullName>
    </recommendedName>
</protein>
<dbReference type="Proteomes" id="UP000050398">
    <property type="component" value="Unassembled WGS sequence"/>
</dbReference>
<sequence>MESDLQKAINGEYSAIICYEKLAKLAPTEDERQRIFEIRRDEKRHLKSFTDIYRNLTGMEPSPQLQEGCPNSYKRGLEFAFRDEQDTVDFYYSVSDGVQDPFIKDTFRRAAADEQNHAVWFLYYKVQNKGSRRASRQVDYGAKGALAASTLSVPQMLNYAMQDEYLAQARYNRILENFGNVRTFLQVKEAELRHINALQTLFQRYGLSLPNDQSQSYTTTPDSLKSAYAAGVQGEIDNIAMYDRFLTFNLPQDVRIVFTQLRNASQNHLAAFERGLAR</sequence>
<dbReference type="SUPFAM" id="SSF47240">
    <property type="entry name" value="Ferritin-like"/>
    <property type="match status" value="2"/>
</dbReference>
<dbReference type="PATRIC" id="fig|218284.4.peg.1056"/>
<dbReference type="InterPro" id="IPR003251">
    <property type="entry name" value="Rr_diiron-bd_dom"/>
</dbReference>
<dbReference type="InterPro" id="IPR012347">
    <property type="entry name" value="Ferritin-like"/>
</dbReference>
<dbReference type="GO" id="GO:0046872">
    <property type="term" value="F:metal ion binding"/>
    <property type="evidence" value="ECO:0007669"/>
    <property type="project" value="InterPro"/>
</dbReference>
<dbReference type="Gene3D" id="1.20.120.660">
    <property type="entry name" value="IL-4 antagonist (De novo design) like domain"/>
    <property type="match status" value="1"/>
</dbReference>
<feature type="domain" description="Rubrerythrin diiron-binding" evidence="1">
    <location>
        <begin position="77"/>
        <end position="200"/>
    </location>
</feature>
<dbReference type="Pfam" id="PF02915">
    <property type="entry name" value="Rubrerythrin"/>
    <property type="match status" value="1"/>
</dbReference>
<dbReference type="InterPro" id="IPR009078">
    <property type="entry name" value="Ferritin-like_SF"/>
</dbReference>
<dbReference type="AlphaFoldDB" id="A0A0P6VVM6"/>
<dbReference type="PANTHER" id="PTHR33531">
    <property type="entry name" value="RUBRERYTHRIN SUBFAMILY"/>
    <property type="match status" value="1"/>
</dbReference>
<dbReference type="eggNOG" id="COG4902">
    <property type="taxonomic scope" value="Bacteria"/>
</dbReference>
<dbReference type="GO" id="GO:0016491">
    <property type="term" value="F:oxidoreductase activity"/>
    <property type="evidence" value="ECO:0007669"/>
    <property type="project" value="InterPro"/>
</dbReference>
<dbReference type="eggNOG" id="COG1633">
    <property type="taxonomic scope" value="Bacteria"/>
</dbReference>
<accession>A0A0P6VVM6</accession>
<organism evidence="2 3">
    <name type="scientific">Rossellomorea vietnamensis</name>
    <dbReference type="NCBI Taxonomy" id="218284"/>
    <lineage>
        <taxon>Bacteria</taxon>
        <taxon>Bacillati</taxon>
        <taxon>Bacillota</taxon>
        <taxon>Bacilli</taxon>
        <taxon>Bacillales</taxon>
        <taxon>Bacillaceae</taxon>
        <taxon>Rossellomorea</taxon>
    </lineage>
</organism>
<dbReference type="EMBL" id="LIXZ01000011">
    <property type="protein sequence ID" value="KPL58943.1"/>
    <property type="molecule type" value="Genomic_DNA"/>
</dbReference>
<name>A0A0P6VVM6_9BACI</name>
<dbReference type="Gene3D" id="1.20.1260.10">
    <property type="match status" value="1"/>
</dbReference>
<evidence type="ECO:0000313" key="3">
    <source>
        <dbReference type="Proteomes" id="UP000050398"/>
    </source>
</evidence>
<dbReference type="CDD" id="cd00657">
    <property type="entry name" value="Ferritin_like"/>
    <property type="match status" value="1"/>
</dbReference>
<evidence type="ECO:0000313" key="2">
    <source>
        <dbReference type="EMBL" id="KPL58943.1"/>
    </source>
</evidence>
<evidence type="ECO:0000259" key="1">
    <source>
        <dbReference type="Pfam" id="PF02915"/>
    </source>
</evidence>
<reference evidence="2 3" key="1">
    <citation type="submission" date="2015-08" db="EMBL/GenBank/DDBJ databases">
        <title>Draft Genome Sequence of Bacillus vietnamensis UCD-SED5.</title>
        <authorList>
            <person name="Lee R.D."/>
            <person name="Jospin G."/>
            <person name="Lang J.M."/>
            <person name="Coil D.A."/>
            <person name="Eisen J.A."/>
        </authorList>
    </citation>
    <scope>NUCLEOTIDE SEQUENCE [LARGE SCALE GENOMIC DNA]</scope>
    <source>
        <strain evidence="2 3">UCD-SED5</strain>
    </source>
</reference>
<dbReference type="InterPro" id="IPR019243">
    <property type="entry name" value="DUF2202"/>
</dbReference>